<proteinExistence type="predicted"/>
<feature type="chain" id="PRO_5024376174" evidence="1">
    <location>
        <begin position="23"/>
        <end position="371"/>
    </location>
</feature>
<dbReference type="RefSeq" id="WP_150087800.1">
    <property type="nucleotide sequence ID" value="NZ_VWSF01000004.1"/>
</dbReference>
<keyword evidence="3" id="KW-1185">Reference proteome</keyword>
<evidence type="ECO:0000256" key="1">
    <source>
        <dbReference type="SAM" id="SignalP"/>
    </source>
</evidence>
<keyword evidence="1" id="KW-0732">Signal</keyword>
<dbReference type="EMBL" id="VWSF01000004">
    <property type="protein sequence ID" value="KAA5547882.1"/>
    <property type="molecule type" value="Genomic_DNA"/>
</dbReference>
<feature type="signal peptide" evidence="1">
    <location>
        <begin position="1"/>
        <end position="22"/>
    </location>
</feature>
<gene>
    <name evidence="2" type="ORF">F0145_08060</name>
</gene>
<name>A0A5M6DNQ7_9BACT</name>
<evidence type="ECO:0000313" key="3">
    <source>
        <dbReference type="Proteomes" id="UP000323426"/>
    </source>
</evidence>
<evidence type="ECO:0000313" key="2">
    <source>
        <dbReference type="EMBL" id="KAA5547882.1"/>
    </source>
</evidence>
<sequence>MKPLKFILAILMVAATALPLRAEIFRTTAPNPKDTIFIKLPNGAGMNLIVKNTDELKSLQDYKLDSLVQMLGKYVEQIENMEKANRHQEGKELTMTFYPAKDQKNPNAPETITITLSAASVNTMHDNAKSKGFIEGIKIFVEHQENKKNNSTVDKDSVKAEVKKEKARRRTSSQGYLDVGLNTFVNAPKDNGDMYDLRPLGSRFVNLAQYYRIRIGNQNSPFYLKPGVEVTFNNYMFDKNNYLVDDNGVSKMVKETTRSLEKSKLATSSINASLMPELRFQEKNGKDGFKIGMGGFVGYRLGSHTKLKYQLEGDTEKDKERSSYNLEDFQYGVNFAIGYRKFEVYTKYNLNNLFKENRGPQMNVISFGFRI</sequence>
<reference evidence="2 3" key="1">
    <citation type="submission" date="2019-09" db="EMBL/GenBank/DDBJ databases">
        <title>Genome sequence and assembly of Adhaeribacter sp.</title>
        <authorList>
            <person name="Chhetri G."/>
        </authorList>
    </citation>
    <scope>NUCLEOTIDE SEQUENCE [LARGE SCALE GENOMIC DNA]</scope>
    <source>
        <strain evidence="2 3">DK36</strain>
    </source>
</reference>
<dbReference type="AlphaFoldDB" id="A0A5M6DNQ7"/>
<accession>A0A5M6DNQ7</accession>
<comment type="caution">
    <text evidence="2">The sequence shown here is derived from an EMBL/GenBank/DDBJ whole genome shotgun (WGS) entry which is preliminary data.</text>
</comment>
<organism evidence="2 3">
    <name type="scientific">Adhaeribacter rhizoryzae</name>
    <dbReference type="NCBI Taxonomy" id="2607907"/>
    <lineage>
        <taxon>Bacteria</taxon>
        <taxon>Pseudomonadati</taxon>
        <taxon>Bacteroidota</taxon>
        <taxon>Cytophagia</taxon>
        <taxon>Cytophagales</taxon>
        <taxon>Hymenobacteraceae</taxon>
        <taxon>Adhaeribacter</taxon>
    </lineage>
</organism>
<dbReference type="Proteomes" id="UP000323426">
    <property type="component" value="Unassembled WGS sequence"/>
</dbReference>
<protein>
    <submittedName>
        <fullName evidence="2">Outer membrane beta-barrel protein</fullName>
    </submittedName>
</protein>